<dbReference type="GO" id="GO:0005886">
    <property type="term" value="C:plasma membrane"/>
    <property type="evidence" value="ECO:0007669"/>
    <property type="project" value="UniProtKB-SubCell"/>
</dbReference>
<keyword evidence="2 8" id="KW-0813">Transport</keyword>
<evidence type="ECO:0000256" key="5">
    <source>
        <dbReference type="ARBA" id="ARBA00022692"/>
    </source>
</evidence>
<keyword evidence="6 8" id="KW-1133">Transmembrane helix</keyword>
<feature type="transmembrane region" description="Helical" evidence="8">
    <location>
        <begin position="293"/>
        <end position="319"/>
    </location>
</feature>
<keyword evidence="3" id="KW-1003">Cell membrane</keyword>
<evidence type="ECO:0000256" key="1">
    <source>
        <dbReference type="ARBA" id="ARBA00004429"/>
    </source>
</evidence>
<evidence type="ECO:0000256" key="4">
    <source>
        <dbReference type="ARBA" id="ARBA00022519"/>
    </source>
</evidence>
<feature type="transmembrane region" description="Helical" evidence="8">
    <location>
        <begin position="503"/>
        <end position="526"/>
    </location>
</feature>
<evidence type="ECO:0000259" key="9">
    <source>
        <dbReference type="PROSITE" id="PS50928"/>
    </source>
</evidence>
<proteinExistence type="inferred from homology"/>
<feature type="transmembrane region" description="Helical" evidence="8">
    <location>
        <begin position="241"/>
        <end position="260"/>
    </location>
</feature>
<gene>
    <name evidence="10" type="ORF">F4X14_08775</name>
</gene>
<feature type="transmembrane region" description="Helical" evidence="8">
    <location>
        <begin position="373"/>
        <end position="394"/>
    </location>
</feature>
<keyword evidence="5 8" id="KW-0812">Transmembrane</keyword>
<accession>A0A6B1D674</accession>
<dbReference type="PROSITE" id="PS50928">
    <property type="entry name" value="ABC_TM1"/>
    <property type="match status" value="2"/>
</dbReference>
<dbReference type="GO" id="GO:0055085">
    <property type="term" value="P:transmembrane transport"/>
    <property type="evidence" value="ECO:0007669"/>
    <property type="project" value="InterPro"/>
</dbReference>
<feature type="transmembrane region" description="Helical" evidence="8">
    <location>
        <begin position="199"/>
        <end position="221"/>
    </location>
</feature>
<dbReference type="Gene3D" id="1.10.3720.10">
    <property type="entry name" value="MetI-like"/>
    <property type="match status" value="2"/>
</dbReference>
<feature type="transmembrane region" description="Helical" evidence="8">
    <location>
        <begin position="400"/>
        <end position="417"/>
    </location>
</feature>
<keyword evidence="4" id="KW-0997">Cell inner membrane</keyword>
<sequence>MSDAARLTIHRYFGLLFRALVLLIALVMMLPLAYLLFRAGGVGWTELLSLLGRTRMLSIMWNSLLLVCGVTILSLALALPFAWLTERTDLPGWRVWTVLAMMPLVIPSYVGGFTLIAMFGPRGVLQELLSPFGVERLPSIYGFTGALCILTLFTYPYIFISVRAALHRFDPSLEEAARSLGFNGLQTFLRVTLPNLRPAITAGGLLVALYTLSDFGAVSLLRFNSFTRAIYVQYLSSFDRNVASLLSLALIVFTIILLLLERHSRGRGRPRYYRSSAGVVAPRKRIELARRKWPALAFCGAVVMAALVLPTGVILYWLLRGLTSGESLAPVWAATLNSFRAGALAAVAAAVLGLPVAYAAVRMGGWLMSFAARAVYLGYGLPGIVIALSLVFFGANFAPWLYQTMWMLVFAYVVRFLPQAMGAMQISLMQMNPRLEEAGRSLGLGNRAVFRRITAPIVRPGVLAGMALVFLTTVKELPATLLLSPTGFSTLATQIWSGTDEAFFARAAAPALILLTMSAFSIFLVLMQEEREVIGG</sequence>
<name>A0A6B1D674_9CHLR</name>
<reference evidence="10" key="1">
    <citation type="submission" date="2019-09" db="EMBL/GenBank/DDBJ databases">
        <title>Characterisation of the sponge microbiome using genome-centric metagenomics.</title>
        <authorList>
            <person name="Engelberts J.P."/>
            <person name="Robbins S.J."/>
            <person name="De Goeij J.M."/>
            <person name="Aranda M."/>
            <person name="Bell S.C."/>
            <person name="Webster N.S."/>
        </authorList>
    </citation>
    <scope>NUCLEOTIDE SEQUENCE</scope>
    <source>
        <strain evidence="10">SB0661_bin_32</strain>
    </source>
</reference>
<dbReference type="InterPro" id="IPR035906">
    <property type="entry name" value="MetI-like_sf"/>
</dbReference>
<feature type="transmembrane region" description="Helical" evidence="8">
    <location>
        <begin position="140"/>
        <end position="160"/>
    </location>
</feature>
<feature type="domain" description="ABC transmembrane type-1" evidence="9">
    <location>
        <begin position="60"/>
        <end position="261"/>
    </location>
</feature>
<evidence type="ECO:0000313" key="10">
    <source>
        <dbReference type="EMBL" id="MYC95054.1"/>
    </source>
</evidence>
<dbReference type="SUPFAM" id="SSF161098">
    <property type="entry name" value="MetI-like"/>
    <property type="match status" value="2"/>
</dbReference>
<dbReference type="CDD" id="cd06261">
    <property type="entry name" value="TM_PBP2"/>
    <property type="match status" value="2"/>
</dbReference>
<evidence type="ECO:0000256" key="3">
    <source>
        <dbReference type="ARBA" id="ARBA00022475"/>
    </source>
</evidence>
<evidence type="ECO:0000256" key="8">
    <source>
        <dbReference type="RuleBase" id="RU363032"/>
    </source>
</evidence>
<feature type="domain" description="ABC transmembrane type-1" evidence="9">
    <location>
        <begin position="335"/>
        <end position="525"/>
    </location>
</feature>
<dbReference type="AlphaFoldDB" id="A0A6B1D674"/>
<dbReference type="InterPro" id="IPR000515">
    <property type="entry name" value="MetI-like"/>
</dbReference>
<feature type="transmembrane region" description="Helical" evidence="8">
    <location>
        <begin position="339"/>
        <end position="361"/>
    </location>
</feature>
<feature type="transmembrane region" description="Helical" evidence="8">
    <location>
        <begin position="95"/>
        <end position="120"/>
    </location>
</feature>
<feature type="transmembrane region" description="Helical" evidence="8">
    <location>
        <begin position="57"/>
        <end position="83"/>
    </location>
</feature>
<evidence type="ECO:0000256" key="2">
    <source>
        <dbReference type="ARBA" id="ARBA00022448"/>
    </source>
</evidence>
<comment type="caution">
    <text evidence="10">The sequence shown here is derived from an EMBL/GenBank/DDBJ whole genome shotgun (WGS) entry which is preliminary data.</text>
</comment>
<evidence type="ECO:0000256" key="7">
    <source>
        <dbReference type="ARBA" id="ARBA00023136"/>
    </source>
</evidence>
<protein>
    <submittedName>
        <fullName evidence="10">Iron ABC transporter permease</fullName>
    </submittedName>
</protein>
<comment type="subcellular location">
    <subcellularLocation>
        <location evidence="1">Cell inner membrane</location>
        <topology evidence="1">Multi-pass membrane protein</topology>
    </subcellularLocation>
    <subcellularLocation>
        <location evidence="8">Cell membrane</location>
        <topology evidence="8">Multi-pass membrane protein</topology>
    </subcellularLocation>
</comment>
<feature type="transmembrane region" description="Helical" evidence="8">
    <location>
        <begin position="461"/>
        <end position="483"/>
    </location>
</feature>
<comment type="similarity">
    <text evidence="8">Belongs to the binding-protein-dependent transport system permease family.</text>
</comment>
<evidence type="ECO:0000256" key="6">
    <source>
        <dbReference type="ARBA" id="ARBA00022989"/>
    </source>
</evidence>
<dbReference type="EMBL" id="VXMH01000040">
    <property type="protein sequence ID" value="MYC95054.1"/>
    <property type="molecule type" value="Genomic_DNA"/>
</dbReference>
<dbReference type="PANTHER" id="PTHR43357:SF3">
    <property type="entry name" value="FE(3+)-TRANSPORT SYSTEM PERMEASE PROTEIN FBPB 2"/>
    <property type="match status" value="1"/>
</dbReference>
<organism evidence="10">
    <name type="scientific">Caldilineaceae bacterium SB0661_bin_32</name>
    <dbReference type="NCBI Taxonomy" id="2605255"/>
    <lineage>
        <taxon>Bacteria</taxon>
        <taxon>Bacillati</taxon>
        <taxon>Chloroflexota</taxon>
        <taxon>Caldilineae</taxon>
        <taxon>Caldilineales</taxon>
        <taxon>Caldilineaceae</taxon>
    </lineage>
</organism>
<dbReference type="Pfam" id="PF00528">
    <property type="entry name" value="BPD_transp_1"/>
    <property type="match status" value="2"/>
</dbReference>
<dbReference type="PANTHER" id="PTHR43357">
    <property type="entry name" value="INNER MEMBRANE ABC TRANSPORTER PERMEASE PROTEIN YDCV"/>
    <property type="match status" value="1"/>
</dbReference>
<feature type="transmembrane region" description="Helical" evidence="8">
    <location>
        <begin position="12"/>
        <end position="37"/>
    </location>
</feature>
<keyword evidence="7 8" id="KW-0472">Membrane</keyword>